<sequence>MPFNRELMAGTLRQGVFQHYMIQDAHYLIVFAQALAVAAAKADTPSLILQLSESAATAVAVERDLHDRYFRQFGLNAEQVTQTEMSPTCHHYCAFLLATAFREPLPVLLAALLPCFWIYREVGRHIFGSAAPDNPYRAWIDTYASPEFATAVDRMIEATDLLAAPASAAIRESMDRVFTRAVQFEWMFWDSAYRLEQWPVSL</sequence>
<dbReference type="Pfam" id="PF03070">
    <property type="entry name" value="TENA_THI-4"/>
    <property type="match status" value="1"/>
</dbReference>
<dbReference type="InterPro" id="IPR004305">
    <property type="entry name" value="Thiaminase-2/PQQC"/>
</dbReference>
<protein>
    <submittedName>
        <fullName evidence="2">TenA family protein</fullName>
    </submittedName>
</protein>
<keyword evidence="3" id="KW-1185">Reference proteome</keyword>
<dbReference type="Gene3D" id="1.20.910.10">
    <property type="entry name" value="Heme oxygenase-like"/>
    <property type="match status" value="1"/>
</dbReference>
<dbReference type="AlphaFoldDB" id="A0AA41YRB2"/>
<evidence type="ECO:0000259" key="1">
    <source>
        <dbReference type="Pfam" id="PF03070"/>
    </source>
</evidence>
<dbReference type="PANTHER" id="PTHR43198:SF2">
    <property type="entry name" value="SI:CH1073-67J19.1-RELATED"/>
    <property type="match status" value="1"/>
</dbReference>
<dbReference type="InterPro" id="IPR050967">
    <property type="entry name" value="Thiamine_Salvage_TenA"/>
</dbReference>
<dbReference type="EMBL" id="JAMOIM010000002">
    <property type="protein sequence ID" value="MCW6507124.1"/>
    <property type="molecule type" value="Genomic_DNA"/>
</dbReference>
<comment type="caution">
    <text evidence="2">The sequence shown here is derived from an EMBL/GenBank/DDBJ whole genome shotgun (WGS) entry which is preliminary data.</text>
</comment>
<gene>
    <name evidence="2" type="ORF">M8523_03720</name>
</gene>
<dbReference type="InterPro" id="IPR016084">
    <property type="entry name" value="Haem_Oase-like_multi-hlx"/>
</dbReference>
<reference evidence="2" key="1">
    <citation type="submission" date="2022-05" db="EMBL/GenBank/DDBJ databases">
        <authorList>
            <person name="Pankratov T."/>
        </authorList>
    </citation>
    <scope>NUCLEOTIDE SEQUENCE</scope>
    <source>
        <strain evidence="2">BP6-180914</strain>
    </source>
</reference>
<dbReference type="SUPFAM" id="SSF48613">
    <property type="entry name" value="Heme oxygenase-like"/>
    <property type="match status" value="1"/>
</dbReference>
<dbReference type="GO" id="GO:0005829">
    <property type="term" value="C:cytosol"/>
    <property type="evidence" value="ECO:0007669"/>
    <property type="project" value="TreeGrafter"/>
</dbReference>
<accession>A0AA41YRB2</accession>
<proteinExistence type="predicted"/>
<dbReference type="PANTHER" id="PTHR43198">
    <property type="entry name" value="BIFUNCTIONAL TH2 PROTEIN"/>
    <property type="match status" value="1"/>
</dbReference>
<evidence type="ECO:0000313" key="2">
    <source>
        <dbReference type="EMBL" id="MCW6507124.1"/>
    </source>
</evidence>
<evidence type="ECO:0000313" key="3">
    <source>
        <dbReference type="Proteomes" id="UP001165667"/>
    </source>
</evidence>
<feature type="domain" description="Thiaminase-2/PQQC" evidence="1">
    <location>
        <begin position="2"/>
        <end position="194"/>
    </location>
</feature>
<dbReference type="CDD" id="cd19365">
    <property type="entry name" value="TenA_C-like"/>
    <property type="match status" value="1"/>
</dbReference>
<name>A0AA41YRB2_9HYPH</name>
<organism evidence="2 3">
    <name type="scientific">Lichenifustis flavocetrariae</name>
    <dbReference type="NCBI Taxonomy" id="2949735"/>
    <lineage>
        <taxon>Bacteria</taxon>
        <taxon>Pseudomonadati</taxon>
        <taxon>Pseudomonadota</taxon>
        <taxon>Alphaproteobacteria</taxon>
        <taxon>Hyphomicrobiales</taxon>
        <taxon>Lichenihabitantaceae</taxon>
        <taxon>Lichenifustis</taxon>
    </lineage>
</organism>
<dbReference type="RefSeq" id="WP_282583495.1">
    <property type="nucleotide sequence ID" value="NZ_JAMOIM010000002.1"/>
</dbReference>
<dbReference type="Proteomes" id="UP001165667">
    <property type="component" value="Unassembled WGS sequence"/>
</dbReference>